<dbReference type="RefSeq" id="WP_117653778.1">
    <property type="nucleotide sequence ID" value="NZ_CABOGP010000058.1"/>
</dbReference>
<comment type="caution">
    <text evidence="1">The sequence shown here is derived from an EMBL/GenBank/DDBJ whole genome shotgun (WGS) entry which is preliminary data.</text>
</comment>
<reference evidence="1 2" key="1">
    <citation type="submission" date="2018-08" db="EMBL/GenBank/DDBJ databases">
        <title>A genome reference for cultivated species of the human gut microbiota.</title>
        <authorList>
            <person name="Zou Y."/>
            <person name="Xue W."/>
            <person name="Luo G."/>
        </authorList>
    </citation>
    <scope>NUCLEOTIDE SEQUENCE [LARGE SCALE GENOMIC DNA]</scope>
    <source>
        <strain evidence="1 2">TF09-12</strain>
    </source>
</reference>
<evidence type="ECO:0000313" key="2">
    <source>
        <dbReference type="Proteomes" id="UP000260835"/>
    </source>
</evidence>
<proteinExistence type="predicted"/>
<evidence type="ECO:0000313" key="1">
    <source>
        <dbReference type="EMBL" id="RGK97643.1"/>
    </source>
</evidence>
<organism evidence="1 2">
    <name type="scientific">Prevotella disiens</name>
    <dbReference type="NCBI Taxonomy" id="28130"/>
    <lineage>
        <taxon>Bacteria</taxon>
        <taxon>Pseudomonadati</taxon>
        <taxon>Bacteroidota</taxon>
        <taxon>Bacteroidia</taxon>
        <taxon>Bacteroidales</taxon>
        <taxon>Prevotellaceae</taxon>
        <taxon>Prevotella</taxon>
    </lineage>
</organism>
<accession>A0A3E4QJ94</accession>
<dbReference type="Proteomes" id="UP000260835">
    <property type="component" value="Unassembled WGS sequence"/>
</dbReference>
<protein>
    <submittedName>
        <fullName evidence="1">Uncharacterized protein</fullName>
    </submittedName>
</protein>
<name>A0A3E4QJ94_9BACT</name>
<dbReference type="EMBL" id="QSRD01000058">
    <property type="protein sequence ID" value="RGK97643.1"/>
    <property type="molecule type" value="Genomic_DNA"/>
</dbReference>
<dbReference type="AlphaFoldDB" id="A0A3E4QJ94"/>
<sequence length="160" mass="19177">MAFPIKNFKLADLFFYKDEEPVMKISILRDIALKGDTNEQAFERGVELLEWVYETCEWIIDFNRNMSIYIDGKFYKTIPTIDFEIDYSSQNGCQKAYMFCLLITDTTDEYSKIVIITDYAVTANCYDAAIAETRKWIEHEYRHFKQLEWYIKERIQIHII</sequence>
<gene>
    <name evidence="1" type="ORF">DXC89_08135</name>
</gene>